<reference evidence="1" key="1">
    <citation type="submission" date="2018-01" db="EMBL/GenBank/DDBJ databases">
        <authorList>
            <person name="Krukenberg V."/>
        </authorList>
    </citation>
    <scope>NUCLEOTIDE SEQUENCE</scope>
    <source>
        <strain evidence="1">E20ANME2</strain>
    </source>
</reference>
<evidence type="ECO:0000313" key="1">
    <source>
        <dbReference type="EMBL" id="PXF61049.1"/>
    </source>
</evidence>
<comment type="caution">
    <text evidence="1">The sequence shown here is derived from an EMBL/GenBank/DDBJ whole genome shotgun (WGS) entry which is preliminary data.</text>
</comment>
<sequence>MRQVKPYIKLLRPEIAAMDLALPAASALLATYLLTGGLPPLFPFVLAVIGGYCAITSTYVFNDCCDIDIDKINLPDRPLVSERVTRRQGLLYAFCLFVVAAAVALYLNPESLAVLIIATLAISLYSAIAKRATFLSFLPVGFAYGLVPVGVWLAFDPAGVLDLGLVHTYAPDDGVLLPLPAIFFGAMICVTDWGFTLSGVARDVEGDRIRGAPTFPVTFGVPATSKFVIVCWGCGVLFSLAIGYAAYPHLGLIYFTGAILAGIWMLMQAADFVRNPLPERGGRLFLQASWYRAVIFTAMIADVVLGAVGWWLSLL</sequence>
<evidence type="ECO:0000313" key="2">
    <source>
        <dbReference type="Proteomes" id="UP000248329"/>
    </source>
</evidence>
<keyword evidence="1" id="KW-0830">Ubiquinone</keyword>
<dbReference type="Proteomes" id="UP000248329">
    <property type="component" value="Unassembled WGS sequence"/>
</dbReference>
<proteinExistence type="predicted"/>
<gene>
    <name evidence="1" type="ORF">C4B59_05680</name>
</gene>
<organism evidence="1 2">
    <name type="scientific">Candidatus Methanogaster sp</name>
    <dbReference type="NCBI Taxonomy" id="3386292"/>
    <lineage>
        <taxon>Archaea</taxon>
        <taxon>Methanobacteriati</taxon>
        <taxon>Methanobacteriota</taxon>
        <taxon>Stenosarchaea group</taxon>
        <taxon>Methanomicrobia</taxon>
        <taxon>Methanosarcinales</taxon>
        <taxon>ANME-2 cluster</taxon>
        <taxon>Candidatus Methanogasteraceae</taxon>
        <taxon>Candidatus Methanogaster</taxon>
    </lineage>
</organism>
<accession>A0AC61L3R1</accession>
<dbReference type="EMBL" id="PQXF01000008">
    <property type="protein sequence ID" value="PXF61049.1"/>
    <property type="molecule type" value="Genomic_DNA"/>
</dbReference>
<protein>
    <submittedName>
        <fullName evidence="1">Ubiquinone biosynthesis protein UbiA</fullName>
    </submittedName>
</protein>
<name>A0AC61L3R1_9EURY</name>